<dbReference type="HOGENOM" id="CLU_002498_9_3_1"/>
<evidence type="ECO:0000313" key="2">
    <source>
        <dbReference type="EMBL" id="KIK21878.1"/>
    </source>
</evidence>
<feature type="compositionally biased region" description="Polar residues" evidence="1">
    <location>
        <begin position="103"/>
        <end position="117"/>
    </location>
</feature>
<evidence type="ECO:0000256" key="1">
    <source>
        <dbReference type="SAM" id="MobiDB-lite"/>
    </source>
</evidence>
<reference evidence="3" key="2">
    <citation type="submission" date="2015-01" db="EMBL/GenBank/DDBJ databases">
        <title>Evolutionary Origins and Diversification of the Mycorrhizal Mutualists.</title>
        <authorList>
            <consortium name="DOE Joint Genome Institute"/>
            <consortium name="Mycorrhizal Genomics Consortium"/>
            <person name="Kohler A."/>
            <person name="Kuo A."/>
            <person name="Nagy L.G."/>
            <person name="Floudas D."/>
            <person name="Copeland A."/>
            <person name="Barry K.W."/>
            <person name="Cichocki N."/>
            <person name="Veneault-Fourrey C."/>
            <person name="LaButti K."/>
            <person name="Lindquist E.A."/>
            <person name="Lipzen A."/>
            <person name="Lundell T."/>
            <person name="Morin E."/>
            <person name="Murat C."/>
            <person name="Riley R."/>
            <person name="Ohm R."/>
            <person name="Sun H."/>
            <person name="Tunlid A."/>
            <person name="Henrissat B."/>
            <person name="Grigoriev I.V."/>
            <person name="Hibbett D.S."/>
            <person name="Martin F."/>
        </authorList>
    </citation>
    <scope>NUCLEOTIDE SEQUENCE [LARGE SCALE GENOMIC DNA]</scope>
    <source>
        <strain evidence="3">441</strain>
    </source>
</reference>
<protein>
    <submittedName>
        <fullName evidence="2">Unplaced genomic scaffold scaffold_62, whole genome shotgun sequence</fullName>
    </submittedName>
</protein>
<gene>
    <name evidence="2" type="ORF">PISMIDRAFT_12026</name>
</gene>
<feature type="compositionally biased region" description="Acidic residues" evidence="1">
    <location>
        <begin position="473"/>
        <end position="489"/>
    </location>
</feature>
<proteinExistence type="predicted"/>
<dbReference type="EMBL" id="KN833746">
    <property type="protein sequence ID" value="KIK21878.1"/>
    <property type="molecule type" value="Genomic_DNA"/>
</dbReference>
<reference evidence="2 3" key="1">
    <citation type="submission" date="2014-04" db="EMBL/GenBank/DDBJ databases">
        <authorList>
            <consortium name="DOE Joint Genome Institute"/>
            <person name="Kuo A."/>
            <person name="Kohler A."/>
            <person name="Costa M.D."/>
            <person name="Nagy L.G."/>
            <person name="Floudas D."/>
            <person name="Copeland A."/>
            <person name="Barry K.W."/>
            <person name="Cichocki N."/>
            <person name="Veneault-Fourrey C."/>
            <person name="LaButti K."/>
            <person name="Lindquist E.A."/>
            <person name="Lipzen A."/>
            <person name="Lundell T."/>
            <person name="Morin E."/>
            <person name="Murat C."/>
            <person name="Sun H."/>
            <person name="Tunlid A."/>
            <person name="Henrissat B."/>
            <person name="Grigoriev I.V."/>
            <person name="Hibbett D.S."/>
            <person name="Martin F."/>
            <person name="Nordberg H.P."/>
            <person name="Cantor M.N."/>
            <person name="Hua S.X."/>
        </authorList>
    </citation>
    <scope>NUCLEOTIDE SEQUENCE [LARGE SCALE GENOMIC DNA]</scope>
    <source>
        <strain evidence="2 3">441</strain>
    </source>
</reference>
<feature type="region of interest" description="Disordered" evidence="1">
    <location>
        <begin position="470"/>
        <end position="489"/>
    </location>
</feature>
<feature type="region of interest" description="Disordered" evidence="1">
    <location>
        <begin position="510"/>
        <end position="557"/>
    </location>
</feature>
<feature type="compositionally biased region" description="Acidic residues" evidence="1">
    <location>
        <begin position="513"/>
        <end position="549"/>
    </location>
</feature>
<evidence type="ECO:0000313" key="3">
    <source>
        <dbReference type="Proteomes" id="UP000054018"/>
    </source>
</evidence>
<dbReference type="Proteomes" id="UP000054018">
    <property type="component" value="Unassembled WGS sequence"/>
</dbReference>
<dbReference type="STRING" id="765257.A0A0C9ZQ72"/>
<accession>A0A0C9ZQ72</accession>
<name>A0A0C9ZQ72_9AGAM</name>
<sequence length="557" mass="63508">MAEMRQRVARHFEDMLQCSIPAFEGLFPAKDDAIIKTLLFRLSEWHALAKLRMHSDHSLTRLDEALKRLAAEIRRFQKYTCNAFKTHELPSEVAQRQRRQEVRTGSGSPTKSLTSTARPKSFNVHTYKFHTLGDYTRTIRVFGTTDSYTTQTGELAHRMIKKFYRCTNKRDVATGFAKQERRQAHIRRQLGDHTSQEITLNDASLDETELLSELHHVMRPLQRNAFNLASFLRENQSDPAVKNFVPKMKVHLLSRLCGYEYDGDEHSFTDDECNDLRIIGGLNQVIESTILRVNYTSYDICRERDVMRPGTGCFVMTLSREDEPNAHPFWYCQVIRAFHIKVLHVGPNAWCRSPQTMELLWVRWLGVEPGYSCGFREAKLPKVGFVPETDDNAFGFLDPSLVVHGCHLIPSFSDGCTTSLLRQGASVARQPTEDDDWCAFYVNIFADRDMFCCFAGIGVGHEIQYPVRTTPDLNDESGEGDEELDSDVDDDYAHTGRCCVDDCMVADKASDNWDSEEDDGEGDEEFGSEVDYESESAEVDLEEVSDGDASDDKNVKF</sequence>
<dbReference type="OrthoDB" id="3267098at2759"/>
<keyword evidence="3" id="KW-1185">Reference proteome</keyword>
<organism evidence="2 3">
    <name type="scientific">Pisolithus microcarpus 441</name>
    <dbReference type="NCBI Taxonomy" id="765257"/>
    <lineage>
        <taxon>Eukaryota</taxon>
        <taxon>Fungi</taxon>
        <taxon>Dikarya</taxon>
        <taxon>Basidiomycota</taxon>
        <taxon>Agaricomycotina</taxon>
        <taxon>Agaricomycetes</taxon>
        <taxon>Agaricomycetidae</taxon>
        <taxon>Boletales</taxon>
        <taxon>Sclerodermatineae</taxon>
        <taxon>Pisolithaceae</taxon>
        <taxon>Pisolithus</taxon>
    </lineage>
</organism>
<dbReference type="AlphaFoldDB" id="A0A0C9ZQ72"/>
<feature type="region of interest" description="Disordered" evidence="1">
    <location>
        <begin position="90"/>
        <end position="117"/>
    </location>
</feature>